<dbReference type="Proteomes" id="UP000288675">
    <property type="component" value="Chromosome"/>
</dbReference>
<dbReference type="GeneID" id="82854334"/>
<gene>
    <name evidence="1" type="ORF">EQZ20_16805</name>
</gene>
<name>A0AAJ3YZX3_9BACI</name>
<reference evidence="1 2" key="1">
    <citation type="submission" date="2019-01" db="EMBL/GenBank/DDBJ databases">
        <title>Genome sequence of Bacillus glycinifermentans SRCM103574.</title>
        <authorList>
            <person name="Kong H.-J."/>
            <person name="Jeong S.-Y."/>
            <person name="Jeong D.-Y."/>
        </authorList>
    </citation>
    <scope>NUCLEOTIDE SEQUENCE [LARGE SCALE GENOMIC DNA]</scope>
    <source>
        <strain evidence="1 2">SRCM103574</strain>
    </source>
</reference>
<dbReference type="RefSeq" id="WP_128748198.1">
    <property type="nucleotide sequence ID" value="NZ_CP035232.1"/>
</dbReference>
<evidence type="ECO:0000313" key="2">
    <source>
        <dbReference type="Proteomes" id="UP000288675"/>
    </source>
</evidence>
<dbReference type="AlphaFoldDB" id="A0AAJ3YZX3"/>
<organism evidence="1 2">
    <name type="scientific">Bacillus glycinifermentans</name>
    <dbReference type="NCBI Taxonomy" id="1664069"/>
    <lineage>
        <taxon>Bacteria</taxon>
        <taxon>Bacillati</taxon>
        <taxon>Bacillota</taxon>
        <taxon>Bacilli</taxon>
        <taxon>Bacillales</taxon>
        <taxon>Bacillaceae</taxon>
        <taxon>Bacillus</taxon>
    </lineage>
</organism>
<proteinExistence type="predicted"/>
<dbReference type="EMBL" id="CP035232">
    <property type="protein sequence ID" value="QAT66394.1"/>
    <property type="molecule type" value="Genomic_DNA"/>
</dbReference>
<accession>A0AAJ3YZX3</accession>
<evidence type="ECO:0000313" key="1">
    <source>
        <dbReference type="EMBL" id="QAT66394.1"/>
    </source>
</evidence>
<protein>
    <submittedName>
        <fullName evidence="1">Uncharacterized protein</fullName>
    </submittedName>
</protein>
<sequence length="89" mass="10484">MKYYEIHEPYYALIAAEDEKTAIEIYSKDWFEVDESFNENVTEVDRKYALGKFGDVVGQENPDIHLAEMVEKFEKRSNEFLLIDGRLAK</sequence>